<evidence type="ECO:0000256" key="2">
    <source>
        <dbReference type="ARBA" id="ARBA00022525"/>
    </source>
</evidence>
<dbReference type="Gene3D" id="2.150.10.10">
    <property type="entry name" value="Serralysin-like metalloprotease, C-terminal"/>
    <property type="match status" value="3"/>
</dbReference>
<dbReference type="SUPFAM" id="SSF51120">
    <property type="entry name" value="beta-Roll"/>
    <property type="match status" value="3"/>
</dbReference>
<evidence type="ECO:0008006" key="5">
    <source>
        <dbReference type="Google" id="ProtNLM"/>
    </source>
</evidence>
<dbReference type="GO" id="GO:0005509">
    <property type="term" value="F:calcium ion binding"/>
    <property type="evidence" value="ECO:0007669"/>
    <property type="project" value="InterPro"/>
</dbReference>
<organism evidence="3 4">
    <name type="scientific">Algicella marina</name>
    <dbReference type="NCBI Taxonomy" id="2683284"/>
    <lineage>
        <taxon>Bacteria</taxon>
        <taxon>Pseudomonadati</taxon>
        <taxon>Pseudomonadota</taxon>
        <taxon>Alphaproteobacteria</taxon>
        <taxon>Rhodobacterales</taxon>
        <taxon>Paracoccaceae</taxon>
        <taxon>Algicella</taxon>
    </lineage>
</organism>
<dbReference type="EMBL" id="CP046620">
    <property type="protein sequence ID" value="QHQ34738.1"/>
    <property type="molecule type" value="Genomic_DNA"/>
</dbReference>
<keyword evidence="2" id="KW-0964">Secreted</keyword>
<evidence type="ECO:0000256" key="1">
    <source>
        <dbReference type="ARBA" id="ARBA00004613"/>
    </source>
</evidence>
<gene>
    <name evidence="3" type="ORF">GO499_05790</name>
</gene>
<dbReference type="KEGG" id="amaq:GO499_05790"/>
<dbReference type="InterPro" id="IPR018511">
    <property type="entry name" value="Hemolysin-typ_Ca-bd_CS"/>
</dbReference>
<dbReference type="InterPro" id="IPR050557">
    <property type="entry name" value="RTX_toxin/Mannuronan_C5-epim"/>
</dbReference>
<dbReference type="PANTHER" id="PTHR38340">
    <property type="entry name" value="S-LAYER PROTEIN"/>
    <property type="match status" value="1"/>
</dbReference>
<dbReference type="GO" id="GO:0005576">
    <property type="term" value="C:extracellular region"/>
    <property type="evidence" value="ECO:0007669"/>
    <property type="project" value="UniProtKB-SubCell"/>
</dbReference>
<dbReference type="AlphaFoldDB" id="A0A6P1SWB7"/>
<dbReference type="Pfam" id="PF00353">
    <property type="entry name" value="HemolysinCabind"/>
    <property type="match status" value="6"/>
</dbReference>
<comment type="subcellular location">
    <subcellularLocation>
        <location evidence="1">Secreted</location>
    </subcellularLocation>
</comment>
<dbReference type="Proteomes" id="UP000464495">
    <property type="component" value="Chromosome"/>
</dbReference>
<dbReference type="PRINTS" id="PR00313">
    <property type="entry name" value="CABNDNGRPT"/>
</dbReference>
<evidence type="ECO:0000313" key="4">
    <source>
        <dbReference type="Proteomes" id="UP000464495"/>
    </source>
</evidence>
<reference evidence="3 4" key="1">
    <citation type="submission" date="2019-12" db="EMBL/GenBank/DDBJ databases">
        <title>Complete genome sequence of Algicella marina strain 9Alg 56(T) isolated from the red alga Tichocarpus crinitus.</title>
        <authorList>
            <person name="Kim S.-G."/>
            <person name="Nedashkovskaya O.I."/>
        </authorList>
    </citation>
    <scope>NUCLEOTIDE SEQUENCE [LARGE SCALE GENOMIC DNA]</scope>
    <source>
        <strain evidence="3 4">9Alg 56</strain>
    </source>
</reference>
<dbReference type="InterPro" id="IPR001343">
    <property type="entry name" value="Hemolysn_Ca-bd"/>
</dbReference>
<sequence>MASAVGNALQGDDFMTTITMEGYGIQFPEGNGDILGIGRGELVIAFSQNANNLRYTNVAFDDGEPISEFTQPQPIFVALESNDFPGAHHPSEVSMLRVQWGNGNVTDVVVVSFLETPFEYVGYLGGDALPQFNSIQDFENFESSITSLGPINSGPFRPNVNIPVSAFPGTTSEDDYALGTPGADTFNFGSGNDVAAGDDGNDTYHGGAGNDLLVGQNGHDTLYGDAGHDALEGGNGNDMLYGGSGEDSFVGGRGRDYFNGGASGDDILDYAWEQNIHGTERGITVNFDTGVARDTFGAWDNFESVERVYGTSEDDVFTGSDSIEYIVYRGYAGNDTINGSADGYDVVDHRRDTEWGGDSGITVDLLAGTIIDGFGDTDTVSGLDRVRGTNFDDTMVGDDNGTRLDGEGGNDHLTGGMRGEQIEGDDGNDTIFGRAGQDFLWGGSGNDRLNGQFGNDVMRGENGADILRGNQGNDWLQGGAGDDRMFGNTEDDILEGQGGNDRMSGGSGDDSFVFRGSFGRDVIFDFGSGEDLLRLDDALWGGEDLQAWQVMRDYGSVVNGNYVFEFDAGQRIQLNGLDASDMFGNIEIF</sequence>
<dbReference type="InterPro" id="IPR011049">
    <property type="entry name" value="Serralysin-like_metalloprot_C"/>
</dbReference>
<evidence type="ECO:0000313" key="3">
    <source>
        <dbReference type="EMBL" id="QHQ34738.1"/>
    </source>
</evidence>
<accession>A0A6P1SWB7</accession>
<name>A0A6P1SWB7_9RHOB</name>
<dbReference type="PANTHER" id="PTHR38340:SF1">
    <property type="entry name" value="S-LAYER PROTEIN"/>
    <property type="match status" value="1"/>
</dbReference>
<keyword evidence="4" id="KW-1185">Reference proteome</keyword>
<proteinExistence type="predicted"/>
<dbReference type="PROSITE" id="PS00330">
    <property type="entry name" value="HEMOLYSIN_CALCIUM"/>
    <property type="match status" value="2"/>
</dbReference>
<protein>
    <recommendedName>
        <fullName evidence="5">Calcium-binding protein</fullName>
    </recommendedName>
</protein>